<evidence type="ECO:0000313" key="2">
    <source>
        <dbReference type="EMBL" id="PXX57846.1"/>
    </source>
</evidence>
<dbReference type="Proteomes" id="UP000247569">
    <property type="component" value="Unassembled WGS sequence"/>
</dbReference>
<keyword evidence="3" id="KW-1185">Reference proteome</keyword>
<sequence>MPHGFGAAPTDYDRPQQPTHGSRQSRLHRRLRHCDNRHEPRPVPHECAAAPTDYDRTDLCGQIHDMHLPTWRGRSRPRDALTHDRQRLRVAARPQGRKAARPQGRKAARPQGRKAARPQGRKAARPQGRKAARPQGHCTAIMRGASARAARMDHPAVAQTAHRRVCLRRSQRSRLSVAGASTRNRSAAAAETMPRRHRSDCRQEVDADADADAAQIRRSANRLRRAAATSSNGH</sequence>
<feature type="compositionally biased region" description="Basic residues" evidence="1">
    <location>
        <begin position="88"/>
        <end position="132"/>
    </location>
</feature>
<protein>
    <submittedName>
        <fullName evidence="2">Uncharacterized protein</fullName>
    </submittedName>
</protein>
<feature type="compositionally biased region" description="Basic and acidic residues" evidence="1">
    <location>
        <begin position="33"/>
        <end position="44"/>
    </location>
</feature>
<evidence type="ECO:0000256" key="1">
    <source>
        <dbReference type="SAM" id="MobiDB-lite"/>
    </source>
</evidence>
<gene>
    <name evidence="2" type="ORF">DFR70_11676</name>
</gene>
<feature type="region of interest" description="Disordered" evidence="1">
    <location>
        <begin position="168"/>
        <end position="234"/>
    </location>
</feature>
<feature type="region of interest" description="Disordered" evidence="1">
    <location>
        <begin position="1"/>
        <end position="50"/>
    </location>
</feature>
<feature type="compositionally biased region" description="Basic and acidic residues" evidence="1">
    <location>
        <begin position="76"/>
        <end position="87"/>
    </location>
</feature>
<proteinExistence type="predicted"/>
<accession>A0A318JVH2</accession>
<reference evidence="2 3" key="1">
    <citation type="submission" date="2018-05" db="EMBL/GenBank/DDBJ databases">
        <title>Genomic Encyclopedia of Type Strains, Phase IV (KMG-IV): sequencing the most valuable type-strain genomes for metagenomic binning, comparative biology and taxonomic classification.</title>
        <authorList>
            <person name="Goeker M."/>
        </authorList>
    </citation>
    <scope>NUCLEOTIDE SEQUENCE [LARGE SCALE GENOMIC DNA]</scope>
    <source>
        <strain evidence="2 3">DSM 44704</strain>
    </source>
</reference>
<evidence type="ECO:0000313" key="3">
    <source>
        <dbReference type="Proteomes" id="UP000247569"/>
    </source>
</evidence>
<name>A0A318JVH2_9NOCA</name>
<comment type="caution">
    <text evidence="2">The sequence shown here is derived from an EMBL/GenBank/DDBJ whole genome shotgun (WGS) entry which is preliminary data.</text>
</comment>
<dbReference type="AlphaFoldDB" id="A0A318JVH2"/>
<feature type="region of interest" description="Disordered" evidence="1">
    <location>
        <begin position="69"/>
        <end position="138"/>
    </location>
</feature>
<organism evidence="2 3">
    <name type="scientific">Nocardia tenerifensis</name>
    <dbReference type="NCBI Taxonomy" id="228006"/>
    <lineage>
        <taxon>Bacteria</taxon>
        <taxon>Bacillati</taxon>
        <taxon>Actinomycetota</taxon>
        <taxon>Actinomycetes</taxon>
        <taxon>Mycobacteriales</taxon>
        <taxon>Nocardiaceae</taxon>
        <taxon>Nocardia</taxon>
    </lineage>
</organism>
<feature type="compositionally biased region" description="Basic residues" evidence="1">
    <location>
        <begin position="23"/>
        <end position="32"/>
    </location>
</feature>
<dbReference type="EMBL" id="QJKF01000016">
    <property type="protein sequence ID" value="PXX57846.1"/>
    <property type="molecule type" value="Genomic_DNA"/>
</dbReference>